<keyword evidence="2" id="KW-1185">Reference proteome</keyword>
<reference evidence="2" key="1">
    <citation type="journal article" date="2019" name="Int. J. Syst. Evol. Microbiol.">
        <title>The Global Catalogue of Microorganisms (GCM) 10K type strain sequencing project: providing services to taxonomists for standard genome sequencing and annotation.</title>
        <authorList>
            <consortium name="The Broad Institute Genomics Platform"/>
            <consortium name="The Broad Institute Genome Sequencing Center for Infectious Disease"/>
            <person name="Wu L."/>
            <person name="Ma J."/>
        </authorList>
    </citation>
    <scope>NUCLEOTIDE SEQUENCE [LARGE SCALE GENOMIC DNA]</scope>
    <source>
        <strain evidence="2">NBRC 101365</strain>
    </source>
</reference>
<proteinExistence type="predicted"/>
<dbReference type="EMBL" id="BSPC01000052">
    <property type="protein sequence ID" value="GLS21596.1"/>
    <property type="molecule type" value="Genomic_DNA"/>
</dbReference>
<protein>
    <submittedName>
        <fullName evidence="1">Uncharacterized protein</fullName>
    </submittedName>
</protein>
<evidence type="ECO:0000313" key="1">
    <source>
        <dbReference type="EMBL" id="GLS21596.1"/>
    </source>
</evidence>
<evidence type="ECO:0000313" key="2">
    <source>
        <dbReference type="Proteomes" id="UP001156882"/>
    </source>
</evidence>
<accession>A0ABQ6CML6</accession>
<comment type="caution">
    <text evidence="1">The sequence shown here is derived from an EMBL/GenBank/DDBJ whole genome shotgun (WGS) entry which is preliminary data.</text>
</comment>
<name>A0ABQ6CML6_9HYPH</name>
<dbReference type="Proteomes" id="UP001156882">
    <property type="component" value="Unassembled WGS sequence"/>
</dbReference>
<gene>
    <name evidence="1" type="ORF">GCM10007874_46130</name>
</gene>
<sequence>MTVDEKARLVEAYHFLYNERLFTLFDRCHEALWRIFERSGDLVNLLNLFRRSSFIWRLNGREAQESKYLSKLMKNVRDIIAMGITHSNRDGVYFVVRVTVVTGTALSDLALGKPSERSD</sequence>
<organism evidence="1 2">
    <name type="scientific">Labrys miyagiensis</name>
    <dbReference type="NCBI Taxonomy" id="346912"/>
    <lineage>
        <taxon>Bacteria</taxon>
        <taxon>Pseudomonadati</taxon>
        <taxon>Pseudomonadota</taxon>
        <taxon>Alphaproteobacteria</taxon>
        <taxon>Hyphomicrobiales</taxon>
        <taxon>Xanthobacteraceae</taxon>
        <taxon>Labrys</taxon>
    </lineage>
</organism>